<proteinExistence type="predicted"/>
<reference evidence="1" key="1">
    <citation type="submission" date="2022-01" db="EMBL/GenBank/DDBJ databases">
        <title>PSI-footprinting approach for the identification of protein synthesis inhibitor producers.</title>
        <authorList>
            <person name="Handel F."/>
            <person name="Kulik A."/>
            <person name="Wex K.W."/>
            <person name="Berscheid A."/>
            <person name="Saur J.S."/>
            <person name="Winkler A."/>
            <person name="Wibberg D."/>
            <person name="Kalinowski J."/>
            <person name="Broetz-Oesterhelt H."/>
            <person name="Mast Y."/>
        </authorList>
    </citation>
    <scope>NUCLEOTIDE SEQUENCE</scope>
    <source>
        <strain evidence="1">KNN 49.3e</strain>
    </source>
</reference>
<protein>
    <submittedName>
        <fullName evidence="1">Uncharacterized protein</fullName>
    </submittedName>
</protein>
<evidence type="ECO:0000313" key="2">
    <source>
        <dbReference type="Proteomes" id="UP000830158"/>
    </source>
</evidence>
<keyword evidence="2" id="KW-1185">Reference proteome</keyword>
<dbReference type="RefSeq" id="WP_116114661.1">
    <property type="nucleotide sequence ID" value="NZ_CP091196.1"/>
</dbReference>
<organism evidence="1 2">
    <name type="scientific">Amycolatopsis thermalba</name>
    <dbReference type="NCBI Taxonomy" id="944492"/>
    <lineage>
        <taxon>Bacteria</taxon>
        <taxon>Bacillati</taxon>
        <taxon>Actinomycetota</taxon>
        <taxon>Actinomycetes</taxon>
        <taxon>Pseudonocardiales</taxon>
        <taxon>Pseudonocardiaceae</taxon>
        <taxon>Amycolatopsis</taxon>
    </lineage>
</organism>
<accession>A0ABY4NM27</accession>
<dbReference type="Proteomes" id="UP000830158">
    <property type="component" value="Chromosome"/>
</dbReference>
<dbReference type="InterPro" id="IPR054284">
    <property type="entry name" value="DUF7019"/>
</dbReference>
<dbReference type="EMBL" id="CP091196">
    <property type="protein sequence ID" value="UQS21509.1"/>
    <property type="molecule type" value="Genomic_DNA"/>
</dbReference>
<name>A0ABY4NM27_9PSEU</name>
<dbReference type="Pfam" id="PF22880">
    <property type="entry name" value="DUF7019"/>
    <property type="match status" value="1"/>
</dbReference>
<dbReference type="NCBIfam" id="NF040893">
    <property type="entry name" value="SAVMC3_10250"/>
    <property type="match status" value="1"/>
</dbReference>
<evidence type="ECO:0000313" key="1">
    <source>
        <dbReference type="EMBL" id="UQS21509.1"/>
    </source>
</evidence>
<sequence>MRELIYVSQAKLQQLAPGLPKRAGGLRDVEAEVNTPVGGFKVGKAAREAEPGLAAAVAALEASSRAPRWLAEPDVRPGQWVHFEAPMSYGQVEDAVLFIDTDRADDDYPTGGRLRLLLHGSVGHLVGAPPPGPDARSLRQALGPSRSWFHVCQALRALNREDPQPTGNDDHGHPADQVAGIVRGMDRLTNRLQPEHTAAWVAGYARVTAVIPAFRQTILAATPLYVEHVAPPGG</sequence>
<gene>
    <name evidence="1" type="ORF">L1857_01035</name>
</gene>